<dbReference type="SUPFAM" id="SSF81383">
    <property type="entry name" value="F-box domain"/>
    <property type="match status" value="1"/>
</dbReference>
<dbReference type="Proteomes" id="UP000467841">
    <property type="component" value="Unassembled WGS sequence"/>
</dbReference>
<comment type="caution">
    <text evidence="2">The sequence shown here is derived from an EMBL/GenBank/DDBJ whole genome shotgun (WGS) entry which is preliminary data.</text>
</comment>
<dbReference type="CDD" id="cd22157">
    <property type="entry name" value="F-box_AtFBW1-like"/>
    <property type="match status" value="1"/>
</dbReference>
<accession>A0A6D2KTC5</accession>
<name>A0A6D2KTC5_9BRAS</name>
<protein>
    <recommendedName>
        <fullName evidence="1">F-box domain-containing protein</fullName>
    </recommendedName>
</protein>
<dbReference type="Pfam" id="PF00646">
    <property type="entry name" value="F-box"/>
    <property type="match status" value="1"/>
</dbReference>
<dbReference type="InterPro" id="IPR050796">
    <property type="entry name" value="SCF_F-box_component"/>
</dbReference>
<dbReference type="PANTHER" id="PTHR31672">
    <property type="entry name" value="BNACNNG10540D PROTEIN"/>
    <property type="match status" value="1"/>
</dbReference>
<dbReference type="AlphaFoldDB" id="A0A6D2KTC5"/>
<dbReference type="InterPro" id="IPR017451">
    <property type="entry name" value="F-box-assoc_interact_dom"/>
</dbReference>
<proteinExistence type="predicted"/>
<evidence type="ECO:0000313" key="2">
    <source>
        <dbReference type="EMBL" id="CAA7055253.1"/>
    </source>
</evidence>
<feature type="domain" description="F-box" evidence="1">
    <location>
        <begin position="1"/>
        <end position="48"/>
    </location>
</feature>
<dbReference type="SMART" id="SM00256">
    <property type="entry name" value="FBOX"/>
    <property type="match status" value="1"/>
</dbReference>
<gene>
    <name evidence="2" type="ORF">MERR_LOCUS42489</name>
</gene>
<sequence>MANLTTLPKDLLVEILTRIPTTSMRAMRCTCKKWNTLSKNGDFTKKHMAAEAAAAAKEGEIPAVVLFNRSLHLMSVNLNDSDPSVTRRGNLTSLNETDNLNVSQVYHCEGLLLCAMEDNSKLVLWNPYSGQTRWILVKPRKYYHSLGYGYRSGKRSYKILRFLDESVHEIYNVSSNTWRVLGVSPDWYVDVDEYENNGVTVKGNTYWYAKPLDIISAGGEELPGFLLCFDFTAERFARRLPLPVDGFFEDAVVLSSFREEQQLAVLFQSINTLEMEVWVTSKVGPSAVSWSKFLSVDMAAPFIKFNIGASFMVDEEKRAVVVFQHGKAKAESGYRTCPNTAYFIDGDKGYLRGVDLGDRDMEVYSKVLSQGFAYVPSSLQINEPVMTEIIAGVNRL</sequence>
<dbReference type="InterPro" id="IPR036047">
    <property type="entry name" value="F-box-like_dom_sf"/>
</dbReference>
<dbReference type="PROSITE" id="PS50181">
    <property type="entry name" value="FBOX"/>
    <property type="match status" value="1"/>
</dbReference>
<dbReference type="Pfam" id="PF07734">
    <property type="entry name" value="FBA_1"/>
    <property type="match status" value="1"/>
</dbReference>
<evidence type="ECO:0000259" key="1">
    <source>
        <dbReference type="PROSITE" id="PS50181"/>
    </source>
</evidence>
<evidence type="ECO:0000313" key="3">
    <source>
        <dbReference type="Proteomes" id="UP000467841"/>
    </source>
</evidence>
<reference evidence="2" key="1">
    <citation type="submission" date="2020-01" db="EMBL/GenBank/DDBJ databases">
        <authorList>
            <person name="Mishra B."/>
        </authorList>
    </citation>
    <scope>NUCLEOTIDE SEQUENCE [LARGE SCALE GENOMIC DNA]</scope>
</reference>
<organism evidence="2 3">
    <name type="scientific">Microthlaspi erraticum</name>
    <dbReference type="NCBI Taxonomy" id="1685480"/>
    <lineage>
        <taxon>Eukaryota</taxon>
        <taxon>Viridiplantae</taxon>
        <taxon>Streptophyta</taxon>
        <taxon>Embryophyta</taxon>
        <taxon>Tracheophyta</taxon>
        <taxon>Spermatophyta</taxon>
        <taxon>Magnoliopsida</taxon>
        <taxon>eudicotyledons</taxon>
        <taxon>Gunneridae</taxon>
        <taxon>Pentapetalae</taxon>
        <taxon>rosids</taxon>
        <taxon>malvids</taxon>
        <taxon>Brassicales</taxon>
        <taxon>Brassicaceae</taxon>
        <taxon>Coluteocarpeae</taxon>
        <taxon>Microthlaspi</taxon>
    </lineage>
</organism>
<dbReference type="PANTHER" id="PTHR31672:SF13">
    <property type="entry name" value="F-BOX PROTEIN CPR30-LIKE"/>
    <property type="match status" value="1"/>
</dbReference>
<dbReference type="InterPro" id="IPR006527">
    <property type="entry name" value="F-box-assoc_dom_typ1"/>
</dbReference>
<dbReference type="EMBL" id="CACVBM020001607">
    <property type="protein sequence ID" value="CAA7055253.1"/>
    <property type="molecule type" value="Genomic_DNA"/>
</dbReference>
<dbReference type="InterPro" id="IPR001810">
    <property type="entry name" value="F-box_dom"/>
</dbReference>
<dbReference type="NCBIfam" id="TIGR01640">
    <property type="entry name" value="F_box_assoc_1"/>
    <property type="match status" value="1"/>
</dbReference>
<dbReference type="Gene3D" id="1.20.1280.50">
    <property type="match status" value="1"/>
</dbReference>
<keyword evidence="3" id="KW-1185">Reference proteome</keyword>
<dbReference type="OrthoDB" id="1631251at2759"/>